<protein>
    <submittedName>
        <fullName evidence="1">Uncharacterized protein</fullName>
    </submittedName>
</protein>
<evidence type="ECO:0000313" key="1">
    <source>
        <dbReference type="EMBL" id="GBP70978.1"/>
    </source>
</evidence>
<proteinExistence type="predicted"/>
<sequence length="82" mass="8827">MERRRSRIMLAKQGPRTCTRPTLARAAGAAAGGATPARGVSVYTRNYNKGSARKQRAGEHVLAGRLTAGRRPPNPPVCKIFI</sequence>
<name>A0A4C1Y4Y3_EUMVA</name>
<dbReference type="EMBL" id="BGZK01001093">
    <property type="protein sequence ID" value="GBP70978.1"/>
    <property type="molecule type" value="Genomic_DNA"/>
</dbReference>
<gene>
    <name evidence="1" type="ORF">EVAR_54412_1</name>
</gene>
<organism evidence="1 2">
    <name type="scientific">Eumeta variegata</name>
    <name type="common">Bagworm moth</name>
    <name type="synonym">Eumeta japonica</name>
    <dbReference type="NCBI Taxonomy" id="151549"/>
    <lineage>
        <taxon>Eukaryota</taxon>
        <taxon>Metazoa</taxon>
        <taxon>Ecdysozoa</taxon>
        <taxon>Arthropoda</taxon>
        <taxon>Hexapoda</taxon>
        <taxon>Insecta</taxon>
        <taxon>Pterygota</taxon>
        <taxon>Neoptera</taxon>
        <taxon>Endopterygota</taxon>
        <taxon>Lepidoptera</taxon>
        <taxon>Glossata</taxon>
        <taxon>Ditrysia</taxon>
        <taxon>Tineoidea</taxon>
        <taxon>Psychidae</taxon>
        <taxon>Oiketicinae</taxon>
        <taxon>Eumeta</taxon>
    </lineage>
</organism>
<keyword evidence="2" id="KW-1185">Reference proteome</keyword>
<dbReference type="Proteomes" id="UP000299102">
    <property type="component" value="Unassembled WGS sequence"/>
</dbReference>
<evidence type="ECO:0000313" key="2">
    <source>
        <dbReference type="Proteomes" id="UP000299102"/>
    </source>
</evidence>
<dbReference type="AlphaFoldDB" id="A0A4C1Y4Y3"/>
<accession>A0A4C1Y4Y3</accession>
<comment type="caution">
    <text evidence="1">The sequence shown here is derived from an EMBL/GenBank/DDBJ whole genome shotgun (WGS) entry which is preliminary data.</text>
</comment>
<reference evidence="1 2" key="1">
    <citation type="journal article" date="2019" name="Commun. Biol.">
        <title>The bagworm genome reveals a unique fibroin gene that provides high tensile strength.</title>
        <authorList>
            <person name="Kono N."/>
            <person name="Nakamura H."/>
            <person name="Ohtoshi R."/>
            <person name="Tomita M."/>
            <person name="Numata K."/>
            <person name="Arakawa K."/>
        </authorList>
    </citation>
    <scope>NUCLEOTIDE SEQUENCE [LARGE SCALE GENOMIC DNA]</scope>
</reference>